<dbReference type="SUPFAM" id="SSF53300">
    <property type="entry name" value="vWA-like"/>
    <property type="match status" value="1"/>
</dbReference>
<dbReference type="AlphaFoldDB" id="A0A2Z5FYA6"/>
<dbReference type="Gene3D" id="3.40.50.410">
    <property type="entry name" value="von Willebrand factor, type A domain"/>
    <property type="match status" value="1"/>
</dbReference>
<dbReference type="SMART" id="SM00327">
    <property type="entry name" value="VWA"/>
    <property type="match status" value="1"/>
</dbReference>
<feature type="region of interest" description="Disordered" evidence="1">
    <location>
        <begin position="213"/>
        <end position="248"/>
    </location>
</feature>
<proteinExistence type="predicted"/>
<feature type="compositionally biased region" description="Low complexity" evidence="1">
    <location>
        <begin position="122"/>
        <end position="131"/>
    </location>
</feature>
<accession>A0A2Z5FYA6</accession>
<evidence type="ECO:0000313" key="4">
    <source>
        <dbReference type="Proteomes" id="UP000253606"/>
    </source>
</evidence>
<dbReference type="KEGG" id="abas:ACPOL_2539"/>
<organism evidence="3 4">
    <name type="scientific">Acidisarcina polymorpha</name>
    <dbReference type="NCBI Taxonomy" id="2211140"/>
    <lineage>
        <taxon>Bacteria</taxon>
        <taxon>Pseudomonadati</taxon>
        <taxon>Acidobacteriota</taxon>
        <taxon>Terriglobia</taxon>
        <taxon>Terriglobales</taxon>
        <taxon>Acidobacteriaceae</taxon>
        <taxon>Acidisarcina</taxon>
    </lineage>
</organism>
<feature type="region of interest" description="Disordered" evidence="1">
    <location>
        <begin position="114"/>
        <end position="133"/>
    </location>
</feature>
<keyword evidence="4" id="KW-1185">Reference proteome</keyword>
<feature type="compositionally biased region" description="Gly residues" evidence="1">
    <location>
        <begin position="213"/>
        <end position="243"/>
    </location>
</feature>
<dbReference type="Pfam" id="PF13519">
    <property type="entry name" value="VWA_2"/>
    <property type="match status" value="1"/>
</dbReference>
<dbReference type="InterPro" id="IPR002035">
    <property type="entry name" value="VWF_A"/>
</dbReference>
<dbReference type="InterPro" id="IPR036465">
    <property type="entry name" value="vWFA_dom_sf"/>
</dbReference>
<feature type="domain" description="VWFA" evidence="2">
    <location>
        <begin position="44"/>
        <end position="192"/>
    </location>
</feature>
<dbReference type="InterPro" id="IPR017802">
    <property type="entry name" value="VWFA-rel_acidobac-type"/>
</dbReference>
<evidence type="ECO:0000313" key="3">
    <source>
        <dbReference type="EMBL" id="AXC11859.1"/>
    </source>
</evidence>
<evidence type="ECO:0000259" key="2">
    <source>
        <dbReference type="PROSITE" id="PS50234"/>
    </source>
</evidence>
<dbReference type="PROSITE" id="PS50234">
    <property type="entry name" value="VWFA"/>
    <property type="match status" value="1"/>
</dbReference>
<dbReference type="NCBIfam" id="TIGR03436">
    <property type="entry name" value="acidobact_VWFA"/>
    <property type="match status" value="1"/>
</dbReference>
<dbReference type="CDD" id="cd00198">
    <property type="entry name" value="vWFA"/>
    <property type="match status" value="1"/>
</dbReference>
<gene>
    <name evidence="3" type="ORF">ACPOL_2539</name>
</gene>
<evidence type="ECO:0000256" key="1">
    <source>
        <dbReference type="SAM" id="MobiDB-lite"/>
    </source>
</evidence>
<reference evidence="3 4" key="1">
    <citation type="journal article" date="2018" name="Front. Microbiol.">
        <title>Hydrolytic Capabilities as a Key to Environmental Success: Chitinolytic and Cellulolytic Acidobacteria From Acidic Sub-arctic Soils and Boreal Peatlands.</title>
        <authorList>
            <person name="Belova S.E."/>
            <person name="Ravin N.V."/>
            <person name="Pankratov T.A."/>
            <person name="Rakitin A.L."/>
            <person name="Ivanova A.A."/>
            <person name="Beletsky A.V."/>
            <person name="Mardanov A.V."/>
            <person name="Sinninghe Damste J.S."/>
            <person name="Dedysh S.N."/>
        </authorList>
    </citation>
    <scope>NUCLEOTIDE SEQUENCE [LARGE SCALE GENOMIC DNA]</scope>
    <source>
        <strain evidence="3 4">SBC82</strain>
    </source>
</reference>
<name>A0A2Z5FYA6_9BACT</name>
<protein>
    <submittedName>
        <fullName evidence="3">von Willebrand factor, type A</fullName>
    </submittedName>
</protein>
<dbReference type="Proteomes" id="UP000253606">
    <property type="component" value="Chromosome"/>
</dbReference>
<sequence length="330" mass="35234">MPVTVRDKHNQIVKGLTKEDFTLTDDGHPQTIKYFNLDTNLPLTLGLLVDSSMSQRTVLDQEKTASKTFLGQMLTGDKDKAFVIHFDREVELLQDLTASRDKLSSAIDLIEVSSAHNEDASSDGSSGSGRSMRGGGTQLYDAIYLASDELMKKQPGRKALIILTDGVDRGSKETLNSAIESAQRADTEVYSIYFKGERDSGGGNGGLPGMGRHGGGFPGGGGGYPGGGYPGGGGGYPRGGGGQRPTESHVDGKKILAQISGETGGRMFEVSKKETVEQIYATIAEELRSQYVLGYTPDKTDSGAGYHKLALTTSKKDVTVQTRAGYYSDR</sequence>
<dbReference type="EMBL" id="CP030840">
    <property type="protein sequence ID" value="AXC11859.1"/>
    <property type="molecule type" value="Genomic_DNA"/>
</dbReference>